<dbReference type="InterPro" id="IPR009078">
    <property type="entry name" value="Ferritin-like_SF"/>
</dbReference>
<name>A0A5E6VN12_PSEFL</name>
<evidence type="ECO:0000313" key="2">
    <source>
        <dbReference type="Proteomes" id="UP000326729"/>
    </source>
</evidence>
<dbReference type="Proteomes" id="UP000326729">
    <property type="component" value="Unassembled WGS sequence"/>
</dbReference>
<dbReference type="RefSeq" id="WP_150717885.1">
    <property type="nucleotide sequence ID" value="NZ_CABVGY010000026.1"/>
</dbReference>
<reference evidence="1 2" key="1">
    <citation type="submission" date="2019-09" db="EMBL/GenBank/DDBJ databases">
        <authorList>
            <person name="Chandra G."/>
            <person name="Truman W A."/>
        </authorList>
    </citation>
    <scope>NUCLEOTIDE SEQUENCE [LARGE SCALE GENOMIC DNA]</scope>
    <source>
        <strain evidence="1">PS659</strain>
    </source>
</reference>
<sequence length="244" mass="28732">MNIIKTIDPRPLPRSTPDAAVLLENFRFPDTKLSDIERTEWKEVLFDSIITEYDARRLYWHLKTKYPINFPSLVGVLNPWLRDEIDHAYGFALIYSSFTGIPLDQVTLEAEIRNHDFSVISPIINDTFKLLIMLAYDEIITTHVYHRSIEKYDKLDSPQLSNWIRKTKKDEIDHFFSFIEKAKELFPERINETASILEEIFAIDFEKPNYSGTFVLDHNTPDFPIHKQEIRDFIIPTIIKKINA</sequence>
<dbReference type="OrthoDB" id="6878463at2"/>
<dbReference type="AlphaFoldDB" id="A0A5E6VN12"/>
<organism evidence="1 2">
    <name type="scientific">Pseudomonas fluorescens</name>
    <dbReference type="NCBI Taxonomy" id="294"/>
    <lineage>
        <taxon>Bacteria</taxon>
        <taxon>Pseudomonadati</taxon>
        <taxon>Pseudomonadota</taxon>
        <taxon>Gammaproteobacteria</taxon>
        <taxon>Pseudomonadales</taxon>
        <taxon>Pseudomonadaceae</taxon>
        <taxon>Pseudomonas</taxon>
    </lineage>
</organism>
<evidence type="ECO:0000313" key="1">
    <source>
        <dbReference type="EMBL" id="VVN18798.1"/>
    </source>
</evidence>
<evidence type="ECO:0008006" key="3">
    <source>
        <dbReference type="Google" id="ProtNLM"/>
    </source>
</evidence>
<dbReference type="EMBL" id="CABVGY010000026">
    <property type="protein sequence ID" value="VVN18798.1"/>
    <property type="molecule type" value="Genomic_DNA"/>
</dbReference>
<proteinExistence type="predicted"/>
<protein>
    <recommendedName>
        <fullName evidence="3">Ferritin-like domain-containing protein</fullName>
    </recommendedName>
</protein>
<dbReference type="SUPFAM" id="SSF47240">
    <property type="entry name" value="Ferritin-like"/>
    <property type="match status" value="1"/>
</dbReference>
<accession>A0A5E6VN12</accession>
<dbReference type="CDD" id="cd00657">
    <property type="entry name" value="Ferritin_like"/>
    <property type="match status" value="1"/>
</dbReference>
<gene>
    <name evidence="1" type="ORF">PS659_04260</name>
</gene>